<accession>A0ABX8D4A7</accession>
<organism evidence="1 2">
    <name type="scientific">Cellulomonas wangleii</name>
    <dbReference type="NCBI Taxonomy" id="2816956"/>
    <lineage>
        <taxon>Bacteria</taxon>
        <taxon>Bacillati</taxon>
        <taxon>Actinomycetota</taxon>
        <taxon>Actinomycetes</taxon>
        <taxon>Micrococcales</taxon>
        <taxon>Cellulomonadaceae</taxon>
        <taxon>Cellulomonas</taxon>
    </lineage>
</organism>
<keyword evidence="2" id="KW-1185">Reference proteome</keyword>
<evidence type="ECO:0000313" key="2">
    <source>
        <dbReference type="Proteomes" id="UP000677804"/>
    </source>
</evidence>
<reference evidence="1 2" key="1">
    <citation type="submission" date="2021-05" db="EMBL/GenBank/DDBJ databases">
        <title>Novel species in genus Cellulomonas.</title>
        <authorList>
            <person name="Zhang G."/>
        </authorList>
    </citation>
    <scope>NUCLEOTIDE SEQUENCE [LARGE SCALE GENOMIC DNA]</scope>
    <source>
        <strain evidence="2">zg-ZUI222</strain>
    </source>
</reference>
<name>A0ABX8D4A7_9CELL</name>
<evidence type="ECO:0000313" key="1">
    <source>
        <dbReference type="EMBL" id="QVI62304.1"/>
    </source>
</evidence>
<dbReference type="RefSeq" id="WP_207339971.1">
    <property type="nucleotide sequence ID" value="NZ_CP074405.1"/>
</dbReference>
<evidence type="ECO:0008006" key="3">
    <source>
        <dbReference type="Google" id="ProtNLM"/>
    </source>
</evidence>
<proteinExistence type="predicted"/>
<dbReference type="Proteomes" id="UP000677804">
    <property type="component" value="Chromosome"/>
</dbReference>
<gene>
    <name evidence="1" type="ORF">KG103_18170</name>
</gene>
<dbReference type="EMBL" id="CP074405">
    <property type="protein sequence ID" value="QVI62304.1"/>
    <property type="molecule type" value="Genomic_DNA"/>
</dbReference>
<protein>
    <recommendedName>
        <fullName evidence="3">SCP domain-containing protein</fullName>
    </recommendedName>
</protein>
<sequence length="199" mass="20534">MTPRTSTTGSPRRTAAIGVVAFTVTVATAGVAYAVASIARPAADVAADDAAPLAPAVDADLEVKVPAAPVLEDYFPGAEEYTQERSDAFWGAGYHMEDAGALAELWNVSLMEAKGRAGQLLLDGEPVPIAPGSSLDMTDPATIAMLESMAYWDAGYTHEDGVTLGALWGVDAYEAKAMAGKMLHAGHQLPITPSGTPSS</sequence>